<organism evidence="2 3">
    <name type="scientific">Myxococcus fulvus (strain ATCC BAA-855 / HW-1)</name>
    <dbReference type="NCBI Taxonomy" id="483219"/>
    <lineage>
        <taxon>Bacteria</taxon>
        <taxon>Pseudomonadati</taxon>
        <taxon>Myxococcota</taxon>
        <taxon>Myxococcia</taxon>
        <taxon>Myxococcales</taxon>
        <taxon>Cystobacterineae</taxon>
        <taxon>Myxococcaceae</taxon>
        <taxon>Myxococcus</taxon>
    </lineage>
</organism>
<accession>F8CPQ5</accession>
<sequence>MSIILLASILSNVGAIDVPPVDHSVIAQVPPAQTAPTAPPTITPAAGETISAKEANLLVEVAKAEADKRVAEAKQAAAEESKQAAEDELSKLKSGKLVSLGVTVGVGISLQTPLPFSSKRATRQRGFAVATVPYVMALPGYWFKSQELREYCSSSWTAGDEDAASNAARNIASKKATRLVDGILAGLRANLTQQNIRDLLFLDDGDSLKLNASEILAHVQKAFDAEKAGKPKEEVAALRKQGIDAVTMTLWKPQLRGKCGATKWGVWLGKPGNYNVNSALIDEGTGIRTFHSTAAFGAAYTPNAYFSLLVGATVGTLNFASTGEQEPTRSETAWAGTVSVGGNLDLLGALVK</sequence>
<protein>
    <submittedName>
        <fullName evidence="2">Uncharacterized protein</fullName>
    </submittedName>
</protein>
<dbReference type="AlphaFoldDB" id="F8CPQ5"/>
<evidence type="ECO:0000256" key="1">
    <source>
        <dbReference type="SAM" id="Coils"/>
    </source>
</evidence>
<dbReference type="HOGENOM" id="CLU_787142_0_0_7"/>
<dbReference type="EMBL" id="CP002830">
    <property type="protein sequence ID" value="AEI69195.1"/>
    <property type="molecule type" value="Genomic_DNA"/>
</dbReference>
<name>F8CPQ5_MYXFH</name>
<dbReference type="Proteomes" id="UP000000488">
    <property type="component" value="Chromosome"/>
</dbReference>
<keyword evidence="1" id="KW-0175">Coiled coil</keyword>
<evidence type="ECO:0000313" key="3">
    <source>
        <dbReference type="Proteomes" id="UP000000488"/>
    </source>
</evidence>
<dbReference type="KEGG" id="mfu:LILAB_36600"/>
<proteinExistence type="predicted"/>
<gene>
    <name evidence="2" type="ordered locus">LILAB_36600</name>
</gene>
<evidence type="ECO:0000313" key="2">
    <source>
        <dbReference type="EMBL" id="AEI69195.1"/>
    </source>
</evidence>
<feature type="coiled-coil region" evidence="1">
    <location>
        <begin position="54"/>
        <end position="95"/>
    </location>
</feature>
<reference evidence="2 3" key="1">
    <citation type="journal article" date="2011" name="J. Bacteriol.">
        <title>Genome sequence of the halotolerant marine bacterium Myxococcus fulvus HW-1.</title>
        <authorList>
            <person name="Li Z.F."/>
            <person name="Li X."/>
            <person name="Liu H."/>
            <person name="Liu X."/>
            <person name="Han K."/>
            <person name="Wu Z.H."/>
            <person name="Hu W."/>
            <person name="Li F.F."/>
            <person name="Li Y.Z."/>
        </authorList>
    </citation>
    <scope>NUCLEOTIDE SEQUENCE [LARGE SCALE GENOMIC DNA]</scope>
    <source>
        <strain evidence="3">ATCC BAA-855 / HW-1</strain>
    </source>
</reference>